<dbReference type="RefSeq" id="WP_126537080.1">
    <property type="nucleotide sequence ID" value="NZ_BSPM01000008.1"/>
</dbReference>
<evidence type="ECO:0000313" key="9">
    <source>
        <dbReference type="EMBL" id="TDP86514.1"/>
    </source>
</evidence>
<accession>A0A4R6RJC5</accession>
<evidence type="ECO:0000256" key="5">
    <source>
        <dbReference type="ARBA" id="ARBA00022801"/>
    </source>
</evidence>
<keyword evidence="4 8" id="KW-0658">Purine biosynthesis</keyword>
<name>A0A4R6RJC5_9HYPH</name>
<keyword evidence="3 8" id="KW-0547">Nucleotide-binding</keyword>
<keyword evidence="6 8" id="KW-0067">ATP-binding</keyword>
<keyword evidence="5 8" id="KW-0378">Hydrolase</keyword>
<dbReference type="EC" id="6.3.5.3" evidence="8"/>
<dbReference type="EC" id="3.5.1.2" evidence="8"/>
<comment type="function">
    <text evidence="8">Part of the phosphoribosylformylglycinamidine synthase complex involved in the purines biosynthetic pathway. Catalyzes the ATP-dependent conversion of formylglycinamide ribonucleotide (FGAR) and glutamine to yield formylglycinamidine ribonucleotide (FGAM) and glutamate. The FGAM synthase complex is composed of three subunits. PurQ produces an ammonia molecule by converting glutamine to glutamate. PurL transfers the ammonia molecule to FGAR to form FGAM in an ATP-dependent manner. PurS interacts with PurQ and PurL and is thought to assist in the transfer of the ammonia molecule from PurQ to PurL.</text>
</comment>
<dbReference type="OrthoDB" id="9804441at2"/>
<dbReference type="Pfam" id="PF13507">
    <property type="entry name" value="GATase_5"/>
    <property type="match status" value="1"/>
</dbReference>
<dbReference type="SMART" id="SM01211">
    <property type="entry name" value="GATase_5"/>
    <property type="match status" value="1"/>
</dbReference>
<dbReference type="EMBL" id="SNXY01000006">
    <property type="protein sequence ID" value="TDP86514.1"/>
    <property type="molecule type" value="Genomic_DNA"/>
</dbReference>
<dbReference type="NCBIfam" id="TIGR01737">
    <property type="entry name" value="FGAM_synth_I"/>
    <property type="match status" value="1"/>
</dbReference>
<dbReference type="InterPro" id="IPR029062">
    <property type="entry name" value="Class_I_gatase-like"/>
</dbReference>
<feature type="active site" evidence="8">
    <location>
        <position position="196"/>
    </location>
</feature>
<evidence type="ECO:0000256" key="7">
    <source>
        <dbReference type="ARBA" id="ARBA00022962"/>
    </source>
</evidence>
<dbReference type="HAMAP" id="MF_00421">
    <property type="entry name" value="PurQ"/>
    <property type="match status" value="1"/>
</dbReference>
<comment type="subunit">
    <text evidence="8">Part of the FGAM synthase complex composed of 1 PurL, 1 PurQ and 2 PurS subunits.</text>
</comment>
<dbReference type="AlphaFoldDB" id="A0A4R6RJC5"/>
<sequence length="223" mass="23616">MRSAVVLFPGSNRDRDMVAALAKITGRAPTVVWHQDPVVPDVDLIVLPGGFSYGDYLRCGAIAARSPAMRDVAAKAAAGVRVLGVCNGFQILTEAGLLPGVLMRNASLRFVCREVKLSVANADTDFTRAYASGQVIRCPVAHHDGNYFADAETLARVEGEGRVAFRYAEGTNPNGSVNDIAGVLNERGNVLGMMPHPENLVEAIHGGLDGRGLFESVVETLAA</sequence>
<evidence type="ECO:0000256" key="1">
    <source>
        <dbReference type="ARBA" id="ARBA00022490"/>
    </source>
</evidence>
<reference evidence="9 10" key="1">
    <citation type="submission" date="2019-03" db="EMBL/GenBank/DDBJ databases">
        <title>Genomic Encyclopedia of Type Strains, Phase IV (KMG-IV): sequencing the most valuable type-strain genomes for metagenomic binning, comparative biology and taxonomic classification.</title>
        <authorList>
            <person name="Goeker M."/>
        </authorList>
    </citation>
    <scope>NUCLEOTIDE SEQUENCE [LARGE SCALE GENOMIC DNA]</scope>
    <source>
        <strain evidence="9 10">DSM 102969</strain>
    </source>
</reference>
<dbReference type="InterPro" id="IPR010075">
    <property type="entry name" value="PRibForGlyAmidine_synth_PurQ"/>
</dbReference>
<proteinExistence type="inferred from homology"/>
<comment type="catalytic activity">
    <reaction evidence="8">
        <text>L-glutamine + H2O = L-glutamate + NH4(+)</text>
        <dbReference type="Rhea" id="RHEA:15889"/>
        <dbReference type="ChEBI" id="CHEBI:15377"/>
        <dbReference type="ChEBI" id="CHEBI:28938"/>
        <dbReference type="ChEBI" id="CHEBI:29985"/>
        <dbReference type="ChEBI" id="CHEBI:58359"/>
        <dbReference type="EC" id="3.5.1.2"/>
    </reaction>
</comment>
<evidence type="ECO:0000256" key="2">
    <source>
        <dbReference type="ARBA" id="ARBA00022598"/>
    </source>
</evidence>
<evidence type="ECO:0000256" key="6">
    <source>
        <dbReference type="ARBA" id="ARBA00022840"/>
    </source>
</evidence>
<dbReference type="Gene3D" id="3.40.50.880">
    <property type="match status" value="1"/>
</dbReference>
<dbReference type="PANTHER" id="PTHR47552:SF1">
    <property type="entry name" value="PHOSPHORIBOSYLFORMYLGLYCINAMIDINE SYNTHASE SUBUNIT PURQ"/>
    <property type="match status" value="1"/>
</dbReference>
<keyword evidence="10" id="KW-1185">Reference proteome</keyword>
<comment type="pathway">
    <text evidence="8">Purine metabolism; IMP biosynthesis via de novo pathway; 5-amino-1-(5-phospho-D-ribosyl)imidazole from N(2)-formyl-N(1)-(5-phospho-D-ribosyl)glycinamide: step 1/2.</text>
</comment>
<dbReference type="SUPFAM" id="SSF52317">
    <property type="entry name" value="Class I glutamine amidotransferase-like"/>
    <property type="match status" value="1"/>
</dbReference>
<comment type="catalytic activity">
    <reaction evidence="8">
        <text>N(2)-formyl-N(1)-(5-phospho-beta-D-ribosyl)glycinamide + L-glutamine + ATP + H2O = 2-formamido-N(1)-(5-O-phospho-beta-D-ribosyl)acetamidine + L-glutamate + ADP + phosphate + H(+)</text>
        <dbReference type="Rhea" id="RHEA:17129"/>
        <dbReference type="ChEBI" id="CHEBI:15377"/>
        <dbReference type="ChEBI" id="CHEBI:15378"/>
        <dbReference type="ChEBI" id="CHEBI:29985"/>
        <dbReference type="ChEBI" id="CHEBI:30616"/>
        <dbReference type="ChEBI" id="CHEBI:43474"/>
        <dbReference type="ChEBI" id="CHEBI:58359"/>
        <dbReference type="ChEBI" id="CHEBI:147286"/>
        <dbReference type="ChEBI" id="CHEBI:147287"/>
        <dbReference type="ChEBI" id="CHEBI:456216"/>
        <dbReference type="EC" id="6.3.5.3"/>
    </reaction>
</comment>
<dbReference type="GO" id="GO:0005737">
    <property type="term" value="C:cytoplasm"/>
    <property type="evidence" value="ECO:0007669"/>
    <property type="project" value="UniProtKB-SubCell"/>
</dbReference>
<comment type="subcellular location">
    <subcellularLocation>
        <location evidence="8">Cytoplasm</location>
    </subcellularLocation>
</comment>
<organism evidence="9 10">
    <name type="scientific">Oharaeibacter diazotrophicus</name>
    <dbReference type="NCBI Taxonomy" id="1920512"/>
    <lineage>
        <taxon>Bacteria</taxon>
        <taxon>Pseudomonadati</taxon>
        <taxon>Pseudomonadota</taxon>
        <taxon>Alphaproteobacteria</taxon>
        <taxon>Hyphomicrobiales</taxon>
        <taxon>Pleomorphomonadaceae</taxon>
        <taxon>Oharaeibacter</taxon>
    </lineage>
</organism>
<gene>
    <name evidence="8" type="primary">purQ</name>
    <name evidence="9" type="ORF">EDD54_0391</name>
</gene>
<protein>
    <recommendedName>
        <fullName evidence="8">Phosphoribosylformylglycinamidine synthase subunit PurQ</fullName>
        <shortName evidence="8">FGAM synthase</shortName>
        <ecNumber evidence="8">6.3.5.3</ecNumber>
    </recommendedName>
    <alternativeName>
        <fullName evidence="8">Formylglycinamide ribonucleotide amidotransferase subunit I</fullName>
        <shortName evidence="8">FGAR amidotransferase I</shortName>
        <shortName evidence="8">FGAR-AT I</shortName>
    </alternativeName>
    <alternativeName>
        <fullName evidence="8">Glutaminase PurQ</fullName>
        <ecNumber evidence="8">3.5.1.2</ecNumber>
    </alternativeName>
    <alternativeName>
        <fullName evidence="8">Phosphoribosylformylglycinamidine synthase subunit I</fullName>
    </alternativeName>
</protein>
<feature type="active site" evidence="8">
    <location>
        <position position="198"/>
    </location>
</feature>
<keyword evidence="7 8" id="KW-0315">Glutamine amidotransferase</keyword>
<dbReference type="PIRSF" id="PIRSF001586">
    <property type="entry name" value="FGAM_synth_I"/>
    <property type="match status" value="1"/>
</dbReference>
<dbReference type="Proteomes" id="UP000294547">
    <property type="component" value="Unassembled WGS sequence"/>
</dbReference>
<dbReference type="PROSITE" id="PS51273">
    <property type="entry name" value="GATASE_TYPE_1"/>
    <property type="match status" value="1"/>
</dbReference>
<dbReference type="CDD" id="cd01740">
    <property type="entry name" value="GATase1_FGAR_AT"/>
    <property type="match status" value="1"/>
</dbReference>
<dbReference type="NCBIfam" id="NF002957">
    <property type="entry name" value="PRK03619.1"/>
    <property type="match status" value="1"/>
</dbReference>
<evidence type="ECO:0000256" key="3">
    <source>
        <dbReference type="ARBA" id="ARBA00022741"/>
    </source>
</evidence>
<dbReference type="GO" id="GO:0006189">
    <property type="term" value="P:'de novo' IMP biosynthetic process"/>
    <property type="evidence" value="ECO:0007669"/>
    <property type="project" value="UniProtKB-UniRule"/>
</dbReference>
<evidence type="ECO:0000313" key="10">
    <source>
        <dbReference type="Proteomes" id="UP000294547"/>
    </source>
</evidence>
<feature type="active site" description="Nucleophile" evidence="8">
    <location>
        <position position="86"/>
    </location>
</feature>
<comment type="caution">
    <text evidence="9">The sequence shown here is derived from an EMBL/GenBank/DDBJ whole genome shotgun (WGS) entry which is preliminary data.</text>
</comment>
<keyword evidence="1 8" id="KW-0963">Cytoplasm</keyword>
<dbReference type="UniPathway" id="UPA00074">
    <property type="reaction ID" value="UER00128"/>
</dbReference>
<dbReference type="GO" id="GO:0005524">
    <property type="term" value="F:ATP binding"/>
    <property type="evidence" value="ECO:0007669"/>
    <property type="project" value="UniProtKB-KW"/>
</dbReference>
<dbReference type="PANTHER" id="PTHR47552">
    <property type="entry name" value="PHOSPHORIBOSYLFORMYLGLYCINAMIDINE SYNTHASE SUBUNIT PURQ"/>
    <property type="match status" value="1"/>
</dbReference>
<evidence type="ECO:0000256" key="8">
    <source>
        <dbReference type="HAMAP-Rule" id="MF_00421"/>
    </source>
</evidence>
<dbReference type="GO" id="GO:0004642">
    <property type="term" value="F:phosphoribosylformylglycinamidine synthase activity"/>
    <property type="evidence" value="ECO:0007669"/>
    <property type="project" value="UniProtKB-UniRule"/>
</dbReference>
<dbReference type="GO" id="GO:0004359">
    <property type="term" value="F:glutaminase activity"/>
    <property type="evidence" value="ECO:0007669"/>
    <property type="project" value="UniProtKB-EC"/>
</dbReference>
<keyword evidence="2 8" id="KW-0436">Ligase</keyword>
<evidence type="ECO:0000256" key="4">
    <source>
        <dbReference type="ARBA" id="ARBA00022755"/>
    </source>
</evidence>